<feature type="binding site" evidence="6">
    <location>
        <position position="39"/>
    </location>
    <ligand>
        <name>Zn(2+)</name>
        <dbReference type="ChEBI" id="CHEBI:29105"/>
    </ligand>
</feature>
<dbReference type="KEGG" id="omr:OXIME_000692"/>
<keyword evidence="3 6" id="KW-0862">Zinc</keyword>
<dbReference type="SMART" id="SM01402">
    <property type="entry name" value="Ribosomal_S27"/>
    <property type="match status" value="1"/>
</dbReference>
<organism evidence="9 10">
    <name type="scientific">Oxyplasma meridianum</name>
    <dbReference type="NCBI Taxonomy" id="3073602"/>
    <lineage>
        <taxon>Archaea</taxon>
        <taxon>Methanobacteriati</taxon>
        <taxon>Thermoplasmatota</taxon>
        <taxon>Thermoplasmata</taxon>
        <taxon>Thermoplasmatales</taxon>
        <taxon>Thermoplasmataceae</taxon>
        <taxon>Oxyplasma</taxon>
    </lineage>
</organism>
<dbReference type="InterPro" id="IPR011332">
    <property type="entry name" value="Ribosomal_zn-bd"/>
</dbReference>
<evidence type="ECO:0000313" key="10">
    <source>
        <dbReference type="Proteomes" id="UP001451606"/>
    </source>
</evidence>
<comment type="subunit">
    <text evidence="6">Part of the 30S ribosomal subunit.</text>
</comment>
<feature type="domain" description="Small ribosomal subunit protein eS31" evidence="8">
    <location>
        <begin position="3"/>
        <end position="45"/>
    </location>
</feature>
<keyword evidence="5 6" id="KW-0687">Ribonucleoprotein</keyword>
<feature type="binding site" evidence="6">
    <location>
        <position position="21"/>
    </location>
    <ligand>
        <name>Zn(2+)</name>
        <dbReference type="ChEBI" id="CHEBI:29105"/>
    </ligand>
</feature>
<feature type="binding site" evidence="6">
    <location>
        <position position="42"/>
    </location>
    <ligand>
        <name>Zn(2+)</name>
        <dbReference type="ChEBI" id="CHEBI:29105"/>
    </ligand>
</feature>
<keyword evidence="10" id="KW-1185">Reference proteome</keyword>
<dbReference type="Proteomes" id="UP001451606">
    <property type="component" value="Chromosome"/>
</dbReference>
<evidence type="ECO:0000256" key="5">
    <source>
        <dbReference type="ARBA" id="ARBA00023274"/>
    </source>
</evidence>
<evidence type="ECO:0000256" key="4">
    <source>
        <dbReference type="ARBA" id="ARBA00022980"/>
    </source>
</evidence>
<dbReference type="NCBIfam" id="NF001669">
    <property type="entry name" value="PRK00432.1"/>
    <property type="match status" value="1"/>
</dbReference>
<proteinExistence type="inferred from homology"/>
<protein>
    <recommendedName>
        <fullName evidence="6">Small ribosomal subunit protein eS31</fullName>
    </recommendedName>
</protein>
<comment type="cofactor">
    <cofactor evidence="6">
        <name>Zn(2+)</name>
        <dbReference type="ChEBI" id="CHEBI:29105"/>
    </cofactor>
    <text evidence="6">Binds 1 zinc ion per subunit.</text>
</comment>
<reference evidence="9 10" key="1">
    <citation type="submission" date="2023-09" db="EMBL/GenBank/DDBJ databases">
        <authorList>
            <person name="Golyshina O.V."/>
            <person name="Lunev E.A."/>
            <person name="Bargiela R."/>
            <person name="Gaines M.C."/>
            <person name="Daum B."/>
            <person name="Bale N.J."/>
            <person name="Koenen M."/>
            <person name="Sinninghe Damst J.S."/>
            <person name="Yakimov M."/>
            <person name="Golyshin P.N."/>
        </authorList>
    </citation>
    <scope>NUCLEOTIDE SEQUENCE [LARGE SCALE GENOMIC DNA]</scope>
    <source>
        <strain evidence="9 10">M1</strain>
    </source>
</reference>
<dbReference type="AlphaFoldDB" id="A0AAX4NF67"/>
<keyword evidence="4 6" id="KW-0689">Ribosomal protein</keyword>
<evidence type="ECO:0000256" key="3">
    <source>
        <dbReference type="ARBA" id="ARBA00022833"/>
    </source>
</evidence>
<dbReference type="Pfam" id="PF01599">
    <property type="entry name" value="Ribosomal_S27"/>
    <property type="match status" value="1"/>
</dbReference>
<feature type="compositionally biased region" description="Basic and acidic residues" evidence="7">
    <location>
        <begin position="50"/>
        <end position="60"/>
    </location>
</feature>
<name>A0AAX4NF67_9ARCH</name>
<gene>
    <name evidence="6" type="primary">rps27ae</name>
    <name evidence="9" type="ORF">OXIME_000692</name>
</gene>
<comment type="similarity">
    <text evidence="6">Belongs to the eukaryotic ribosomal protein eS31 family.</text>
</comment>
<keyword evidence="2 6" id="KW-0863">Zinc-finger</keyword>
<evidence type="ECO:0000313" key="9">
    <source>
        <dbReference type="EMBL" id="WYY00136.1"/>
    </source>
</evidence>
<evidence type="ECO:0000256" key="1">
    <source>
        <dbReference type="ARBA" id="ARBA00022723"/>
    </source>
</evidence>
<evidence type="ECO:0000259" key="8">
    <source>
        <dbReference type="SMART" id="SM01402"/>
    </source>
</evidence>
<dbReference type="HAMAP" id="MF_00777">
    <property type="entry name" value="Ribosomal_eS31"/>
    <property type="match status" value="1"/>
</dbReference>
<sequence>MQKREIYSMEGEKLSRSRRTCPRCGAGVYLAEHADRFTCGKCGYTEIRKEPKQEKPKTEKATPGGKKKQQK</sequence>
<accession>A0AAX4NF67</accession>
<dbReference type="InterPro" id="IPR022845">
    <property type="entry name" value="Ribosomal_eS31_arc"/>
</dbReference>
<feature type="region of interest" description="Disordered" evidence="7">
    <location>
        <begin position="50"/>
        <end position="71"/>
    </location>
</feature>
<dbReference type="InterPro" id="IPR002906">
    <property type="entry name" value="Ribosomal_eS31"/>
</dbReference>
<dbReference type="Gene3D" id="6.20.50.180">
    <property type="match status" value="1"/>
</dbReference>
<dbReference type="GO" id="GO:0003735">
    <property type="term" value="F:structural constituent of ribosome"/>
    <property type="evidence" value="ECO:0007669"/>
    <property type="project" value="InterPro"/>
</dbReference>
<dbReference type="GO" id="GO:0008270">
    <property type="term" value="F:zinc ion binding"/>
    <property type="evidence" value="ECO:0007669"/>
    <property type="project" value="UniProtKB-UniRule"/>
</dbReference>
<dbReference type="EMBL" id="CP133772">
    <property type="protein sequence ID" value="WYY00136.1"/>
    <property type="molecule type" value="Genomic_DNA"/>
</dbReference>
<dbReference type="GO" id="GO:0005840">
    <property type="term" value="C:ribosome"/>
    <property type="evidence" value="ECO:0007669"/>
    <property type="project" value="UniProtKB-KW"/>
</dbReference>
<feature type="binding site" evidence="6">
    <location>
        <position position="24"/>
    </location>
    <ligand>
        <name>Zn(2+)</name>
        <dbReference type="ChEBI" id="CHEBI:29105"/>
    </ligand>
</feature>
<evidence type="ECO:0000256" key="2">
    <source>
        <dbReference type="ARBA" id="ARBA00022771"/>
    </source>
</evidence>
<keyword evidence="1 6" id="KW-0479">Metal-binding</keyword>
<comment type="caution">
    <text evidence="6">Lacks conserved residue(s) required for the propagation of feature annotation.</text>
</comment>
<evidence type="ECO:0000256" key="7">
    <source>
        <dbReference type="SAM" id="MobiDB-lite"/>
    </source>
</evidence>
<dbReference type="GO" id="GO:0006412">
    <property type="term" value="P:translation"/>
    <property type="evidence" value="ECO:0007669"/>
    <property type="project" value="UniProtKB-UniRule"/>
</dbReference>
<dbReference type="SUPFAM" id="SSF57829">
    <property type="entry name" value="Zn-binding ribosomal proteins"/>
    <property type="match status" value="1"/>
</dbReference>
<dbReference type="GO" id="GO:1990904">
    <property type="term" value="C:ribonucleoprotein complex"/>
    <property type="evidence" value="ECO:0007669"/>
    <property type="project" value="UniProtKB-KW"/>
</dbReference>
<evidence type="ECO:0000256" key="6">
    <source>
        <dbReference type="HAMAP-Rule" id="MF_00777"/>
    </source>
</evidence>